<dbReference type="AlphaFoldDB" id="A0A376BTM0"/>
<keyword evidence="11 12" id="KW-0627">Porphyrin biosynthesis</keyword>
<evidence type="ECO:0000256" key="7">
    <source>
        <dbReference type="ARBA" id="ARBA00014308"/>
    </source>
</evidence>
<evidence type="ECO:0000259" key="16">
    <source>
        <dbReference type="PROSITE" id="PS00907"/>
    </source>
</evidence>
<dbReference type="GO" id="GO:0019353">
    <property type="term" value="P:protoporphyrinogen IX biosynthetic process from glutamate"/>
    <property type="evidence" value="ECO:0007669"/>
    <property type="project" value="TreeGrafter"/>
</dbReference>
<accession>A0A376BTM0</accession>
<dbReference type="Gene3D" id="3.20.20.210">
    <property type="match status" value="1"/>
</dbReference>
<feature type="binding site" evidence="12">
    <location>
        <position position="209"/>
    </location>
    <ligand>
        <name>substrate</name>
    </ligand>
</feature>
<comment type="pathway">
    <text evidence="3 12 13">Porphyrin-containing compound metabolism; protoporphyrin-IX biosynthesis; coproporphyrinogen-III from 5-aminolevulinate: step 4/4.</text>
</comment>
<dbReference type="PROSITE" id="PS00906">
    <property type="entry name" value="UROD_1"/>
    <property type="match status" value="1"/>
</dbReference>
<protein>
    <recommendedName>
        <fullName evidence="7 12">Uroporphyrinogen decarboxylase</fullName>
        <shortName evidence="12">UPD</shortName>
        <shortName evidence="12">URO-D</shortName>
        <ecNumber evidence="6 12">4.1.1.37</ecNumber>
    </recommendedName>
</protein>
<evidence type="ECO:0000256" key="2">
    <source>
        <dbReference type="ARBA" id="ARBA00004496"/>
    </source>
</evidence>
<dbReference type="FunFam" id="3.20.20.210:FF:000001">
    <property type="entry name" value="Uroporphyrinogen decarboxylase"/>
    <property type="match status" value="1"/>
</dbReference>
<dbReference type="OrthoDB" id="9806656at2"/>
<evidence type="ECO:0000256" key="9">
    <source>
        <dbReference type="ARBA" id="ARBA00022793"/>
    </source>
</evidence>
<feature type="domain" description="Uroporphyrinogen decarboxylase (URO-D)" evidence="15">
    <location>
        <begin position="23"/>
        <end position="32"/>
    </location>
</feature>
<comment type="similarity">
    <text evidence="4 12 14">Belongs to the uroporphyrinogen decarboxylase family.</text>
</comment>
<dbReference type="GO" id="GO:0004853">
    <property type="term" value="F:uroporphyrinogen decarboxylase activity"/>
    <property type="evidence" value="ECO:0007669"/>
    <property type="project" value="UniProtKB-UniRule"/>
</dbReference>
<comment type="subunit">
    <text evidence="5 12">Homodimer.</text>
</comment>
<comment type="caution">
    <text evidence="12">Lacks conserved residue(s) required for the propagation of feature annotation.</text>
</comment>
<keyword evidence="8 12" id="KW-0963">Cytoplasm</keyword>
<dbReference type="STRING" id="1120980.GCA_000745955_00143"/>
<dbReference type="Proteomes" id="UP000254209">
    <property type="component" value="Unassembled WGS sequence"/>
</dbReference>
<dbReference type="UniPathway" id="UPA00251">
    <property type="reaction ID" value="UER00321"/>
</dbReference>
<dbReference type="Pfam" id="PF01208">
    <property type="entry name" value="URO-D"/>
    <property type="match status" value="1"/>
</dbReference>
<proteinExistence type="inferred from homology"/>
<dbReference type="InterPro" id="IPR006361">
    <property type="entry name" value="Uroporphyrinogen_deCO2ase_HemE"/>
</dbReference>
<dbReference type="PANTHER" id="PTHR21091">
    <property type="entry name" value="METHYLTETRAHYDROFOLATE:HOMOCYSTEINE METHYLTRANSFERASE RELATED"/>
    <property type="match status" value="1"/>
</dbReference>
<evidence type="ECO:0000256" key="8">
    <source>
        <dbReference type="ARBA" id="ARBA00022490"/>
    </source>
</evidence>
<feature type="binding site" evidence="12">
    <location>
        <position position="78"/>
    </location>
    <ligand>
        <name>substrate</name>
    </ligand>
</feature>
<dbReference type="CDD" id="cd00717">
    <property type="entry name" value="URO-D"/>
    <property type="match status" value="1"/>
</dbReference>
<feature type="binding site" evidence="12">
    <location>
        <position position="327"/>
    </location>
    <ligand>
        <name>substrate</name>
    </ligand>
</feature>
<dbReference type="PROSITE" id="PS00907">
    <property type="entry name" value="UROD_2"/>
    <property type="match status" value="1"/>
</dbReference>
<keyword evidence="9 12" id="KW-0210">Decarboxylase</keyword>
<evidence type="ECO:0000256" key="13">
    <source>
        <dbReference type="RuleBase" id="RU000554"/>
    </source>
</evidence>
<dbReference type="GO" id="GO:0005829">
    <property type="term" value="C:cytosol"/>
    <property type="evidence" value="ECO:0007669"/>
    <property type="project" value="TreeGrafter"/>
</dbReference>
<feature type="binding site" evidence="12">
    <location>
        <begin position="28"/>
        <end position="32"/>
    </location>
    <ligand>
        <name>substrate</name>
    </ligand>
</feature>
<evidence type="ECO:0000256" key="14">
    <source>
        <dbReference type="RuleBase" id="RU004169"/>
    </source>
</evidence>
<evidence type="ECO:0000313" key="17">
    <source>
        <dbReference type="EMBL" id="SSY80332.1"/>
    </source>
</evidence>
<dbReference type="InterPro" id="IPR038071">
    <property type="entry name" value="UROD/MetE-like_sf"/>
</dbReference>
<dbReference type="NCBIfam" id="TIGR01464">
    <property type="entry name" value="hemE"/>
    <property type="match status" value="1"/>
</dbReference>
<dbReference type="EMBL" id="UFSO01000003">
    <property type="protein sequence ID" value="SSY80332.1"/>
    <property type="molecule type" value="Genomic_DNA"/>
</dbReference>
<reference evidence="17 18" key="1">
    <citation type="submission" date="2018-06" db="EMBL/GenBank/DDBJ databases">
        <authorList>
            <consortium name="Pathogen Informatics"/>
            <person name="Doyle S."/>
        </authorList>
    </citation>
    <scope>NUCLEOTIDE SEQUENCE [LARGE SCALE GENOMIC DNA]</scope>
    <source>
        <strain evidence="17 18">NCTC10283</strain>
    </source>
</reference>
<gene>
    <name evidence="12 17" type="primary">hemE</name>
    <name evidence="17" type="ORF">NCTC10283_01887</name>
</gene>
<dbReference type="HAMAP" id="MF_00218">
    <property type="entry name" value="URO_D"/>
    <property type="match status" value="1"/>
</dbReference>
<evidence type="ECO:0000256" key="12">
    <source>
        <dbReference type="HAMAP-Rule" id="MF_00218"/>
    </source>
</evidence>
<name>A0A376BTM0_9NEIS</name>
<comment type="function">
    <text evidence="1 12">Catalyzes the decarboxylation of four acetate groups of uroporphyrinogen-III to yield coproporphyrinogen-III.</text>
</comment>
<comment type="subcellular location">
    <subcellularLocation>
        <location evidence="2 12">Cytoplasm</location>
    </subcellularLocation>
</comment>
<sequence length="355" mass="39492">MANILQNDTFLRALLRQPVEYTPIWMMRQAGRYLPEYRATRAQAGGFLDLCKNTELATEVTIQPLERFDLDAAILFSDILTVPDAMGLGLYFEAGEGPKFQNPIQNEQAVSQLRVPDMENLRYVFDAVASIRKALNGRVPLIGFSGSPFTLACYMVEGGGSKEFRTIKSMMYSRPDLLHKILDVNAQAVTAYLNEQIAHGAQAVQIFDTWGGVLSHTAFREFSLQYMKQIVSGLKRENEGRQVPVIVFTKGGGQWLEHLADCGADALGLDWTTDLAQARARVGNKVALQGNFDPFALFGSPENIRTEVSRILGEFGHGTGHVFNLGHGINQHTDPEHAKILVDAVHELSRQYHQQ</sequence>
<dbReference type="PANTHER" id="PTHR21091:SF169">
    <property type="entry name" value="UROPORPHYRINOGEN DECARBOXYLASE"/>
    <property type="match status" value="1"/>
</dbReference>
<keyword evidence="18" id="KW-1185">Reference proteome</keyword>
<evidence type="ECO:0000256" key="1">
    <source>
        <dbReference type="ARBA" id="ARBA00002448"/>
    </source>
</evidence>
<evidence type="ECO:0000256" key="10">
    <source>
        <dbReference type="ARBA" id="ARBA00023239"/>
    </source>
</evidence>
<dbReference type="RefSeq" id="WP_034296449.1">
    <property type="nucleotide sequence ID" value="NZ_CP091519.2"/>
</dbReference>
<dbReference type="SUPFAM" id="SSF51726">
    <property type="entry name" value="UROD/MetE-like"/>
    <property type="match status" value="1"/>
</dbReference>
<dbReference type="EC" id="4.1.1.37" evidence="6 12"/>
<evidence type="ECO:0000256" key="6">
    <source>
        <dbReference type="ARBA" id="ARBA00012288"/>
    </source>
</evidence>
<keyword evidence="10 12" id="KW-0456">Lyase</keyword>
<evidence type="ECO:0000259" key="15">
    <source>
        <dbReference type="PROSITE" id="PS00906"/>
    </source>
</evidence>
<dbReference type="InterPro" id="IPR000257">
    <property type="entry name" value="Uroporphyrinogen_deCOase"/>
</dbReference>
<evidence type="ECO:0000256" key="11">
    <source>
        <dbReference type="ARBA" id="ARBA00023244"/>
    </source>
</evidence>
<feature type="site" description="Transition state stabilizer" evidence="12">
    <location>
        <position position="78"/>
    </location>
</feature>
<organism evidence="17 18">
    <name type="scientific">Alysiella crassa</name>
    <dbReference type="NCBI Taxonomy" id="153491"/>
    <lineage>
        <taxon>Bacteria</taxon>
        <taxon>Pseudomonadati</taxon>
        <taxon>Pseudomonadota</taxon>
        <taxon>Betaproteobacteria</taxon>
        <taxon>Neisseriales</taxon>
        <taxon>Neisseriaceae</taxon>
        <taxon>Alysiella</taxon>
    </lineage>
</organism>
<feature type="domain" description="Uroporphyrinogen decarboxylase (URO-D)" evidence="16">
    <location>
        <begin position="142"/>
        <end position="158"/>
    </location>
</feature>
<evidence type="ECO:0000256" key="4">
    <source>
        <dbReference type="ARBA" id="ARBA00009935"/>
    </source>
</evidence>
<evidence type="ECO:0000256" key="5">
    <source>
        <dbReference type="ARBA" id="ARBA00011738"/>
    </source>
</evidence>
<feature type="binding site" evidence="12">
    <location>
        <position position="154"/>
    </location>
    <ligand>
        <name>substrate</name>
    </ligand>
</feature>
<evidence type="ECO:0000256" key="3">
    <source>
        <dbReference type="ARBA" id="ARBA00004804"/>
    </source>
</evidence>
<comment type="catalytic activity">
    <reaction evidence="12 13">
        <text>uroporphyrinogen III + 4 H(+) = coproporphyrinogen III + 4 CO2</text>
        <dbReference type="Rhea" id="RHEA:19865"/>
        <dbReference type="ChEBI" id="CHEBI:15378"/>
        <dbReference type="ChEBI" id="CHEBI:16526"/>
        <dbReference type="ChEBI" id="CHEBI:57308"/>
        <dbReference type="ChEBI" id="CHEBI:57309"/>
        <dbReference type="EC" id="4.1.1.37"/>
    </reaction>
</comment>
<evidence type="ECO:0000313" key="18">
    <source>
        <dbReference type="Proteomes" id="UP000254209"/>
    </source>
</evidence>